<dbReference type="InterPro" id="IPR046831">
    <property type="entry name" value="Calmodulin_bind_N"/>
</dbReference>
<proteinExistence type="inferred from homology"/>
<evidence type="ECO:0000259" key="10">
    <source>
        <dbReference type="Pfam" id="PF20451"/>
    </source>
</evidence>
<dbReference type="Proteomes" id="UP001603857">
    <property type="component" value="Unassembled WGS sequence"/>
</dbReference>
<keyword evidence="6" id="KW-0804">Transcription</keyword>
<keyword evidence="7" id="KW-0539">Nucleus</keyword>
<evidence type="ECO:0000256" key="4">
    <source>
        <dbReference type="ARBA" id="ARBA00023125"/>
    </source>
</evidence>
<evidence type="ECO:0000313" key="12">
    <source>
        <dbReference type="EMBL" id="KAL2345625.1"/>
    </source>
</evidence>
<feature type="compositionally biased region" description="Polar residues" evidence="8">
    <location>
        <begin position="1"/>
        <end position="10"/>
    </location>
</feature>
<dbReference type="PANTHER" id="PTHR31713:SF92">
    <property type="entry name" value="CALMODULIN-BINDING PROTEIN"/>
    <property type="match status" value="1"/>
</dbReference>
<evidence type="ECO:0000256" key="7">
    <source>
        <dbReference type="ARBA" id="ARBA00023242"/>
    </source>
</evidence>
<keyword evidence="4" id="KW-0238">DNA-binding</keyword>
<keyword evidence="13" id="KW-1185">Reference proteome</keyword>
<keyword evidence="5" id="KW-0010">Activator</keyword>
<evidence type="ECO:0000256" key="5">
    <source>
        <dbReference type="ARBA" id="ARBA00023159"/>
    </source>
</evidence>
<evidence type="ECO:0000256" key="6">
    <source>
        <dbReference type="ARBA" id="ARBA00023163"/>
    </source>
</evidence>
<evidence type="ECO:0000313" key="13">
    <source>
        <dbReference type="Proteomes" id="UP001603857"/>
    </source>
</evidence>
<evidence type="ECO:0000256" key="1">
    <source>
        <dbReference type="ARBA" id="ARBA00004123"/>
    </source>
</evidence>
<feature type="domain" description="Calmodulin binding protein-like N-terminal" evidence="9">
    <location>
        <begin position="91"/>
        <end position="238"/>
    </location>
</feature>
<dbReference type="Pfam" id="PF20451">
    <property type="entry name" value="Calmod_bind_M"/>
    <property type="match status" value="1"/>
</dbReference>
<gene>
    <name evidence="12" type="ORF">Fmac_006910</name>
</gene>
<evidence type="ECO:0000256" key="8">
    <source>
        <dbReference type="SAM" id="MobiDB-lite"/>
    </source>
</evidence>
<feature type="domain" description="Calmodulin binding protein central" evidence="10">
    <location>
        <begin position="251"/>
        <end position="315"/>
    </location>
</feature>
<organism evidence="12 13">
    <name type="scientific">Flemingia macrophylla</name>
    <dbReference type="NCBI Taxonomy" id="520843"/>
    <lineage>
        <taxon>Eukaryota</taxon>
        <taxon>Viridiplantae</taxon>
        <taxon>Streptophyta</taxon>
        <taxon>Embryophyta</taxon>
        <taxon>Tracheophyta</taxon>
        <taxon>Spermatophyta</taxon>
        <taxon>Magnoliopsida</taxon>
        <taxon>eudicotyledons</taxon>
        <taxon>Gunneridae</taxon>
        <taxon>Pentapetalae</taxon>
        <taxon>rosids</taxon>
        <taxon>fabids</taxon>
        <taxon>Fabales</taxon>
        <taxon>Fabaceae</taxon>
        <taxon>Papilionoideae</taxon>
        <taxon>50 kb inversion clade</taxon>
        <taxon>NPAAA clade</taxon>
        <taxon>indigoferoid/millettioid clade</taxon>
        <taxon>Phaseoleae</taxon>
        <taxon>Flemingia</taxon>
    </lineage>
</organism>
<feature type="domain" description="Calmodulin binding protein C-terminal" evidence="11">
    <location>
        <begin position="321"/>
        <end position="381"/>
    </location>
</feature>
<keyword evidence="3" id="KW-0805">Transcription regulation</keyword>
<evidence type="ECO:0000256" key="2">
    <source>
        <dbReference type="ARBA" id="ARBA00007214"/>
    </source>
</evidence>
<dbReference type="InterPro" id="IPR046830">
    <property type="entry name" value="Calmod_bind_M"/>
</dbReference>
<dbReference type="EMBL" id="JBGMDY010000002">
    <property type="protein sequence ID" value="KAL2345625.1"/>
    <property type="molecule type" value="Genomic_DNA"/>
</dbReference>
<comment type="subcellular location">
    <subcellularLocation>
        <location evidence="1">Nucleus</location>
    </subcellularLocation>
</comment>
<comment type="similarity">
    <text evidence="2">Belongs to the plant ACBP60 protein family.</text>
</comment>
<dbReference type="PANTHER" id="PTHR31713">
    <property type="entry name" value="OS02G0177800 PROTEIN"/>
    <property type="match status" value="1"/>
</dbReference>
<dbReference type="AlphaFoldDB" id="A0ABD1NBY6"/>
<evidence type="ECO:0000259" key="9">
    <source>
        <dbReference type="Pfam" id="PF07887"/>
    </source>
</evidence>
<feature type="region of interest" description="Disordered" evidence="8">
    <location>
        <begin position="1"/>
        <end position="33"/>
    </location>
</feature>
<dbReference type="InterPro" id="IPR046829">
    <property type="entry name" value="Calmod_bind_C"/>
</dbReference>
<sequence length="573" mass="65603">MVPKKQSSQKYRGFGKVPIQERNRSHGDTKQPSISGLRNINTLWTSDYASYFEAFIRKVVREVVEQKIQGQAHLIPRKRVNEAGISGARPLKLCFINKLRDTIFTRSNVIAEDETPLQIALFDVRSQSVVNDGPLSSLKIEIYVLDGDFGSYGSEDWTEDEFNSNILREREGKEPLLIGEKIITLKNGVGCITKLAFSDNSRWQRSRKFRIGVRVLQPTSSKEEIQEGRSEPFVVKDNRGEPYKKHYPPYLNDDVWRLEKIAKEGKFHNQLSIRGIHKVKDLLQLYITNEASLYEMFGSISKKSWLSIIEHAKSCVIDDYKLYSYHSEELQIGLLFNTIFILVAVTFDWQNYYSPDTLTPRKKQLVDIVKQRAYRNVENLKLIDDTKLNCLNLAACIKVWQSDTPDQGLQYINISTAQDHSAIIMPGYSQPFISASYADEGIMHDHQVYADPQPDIGEMPQNRHVLDEFYSEMYTEGDTWHLNGSYFPFVQSENESSMIQFVNDCPPYTTREPEASFFIGSSAGAEFNSYSTFINSAVDISGTGKRKAVWFKILVALKWVISVKRNAAARKNV</sequence>
<dbReference type="Pfam" id="PF20452">
    <property type="entry name" value="Calmod_bind_C"/>
    <property type="match status" value="1"/>
</dbReference>
<name>A0ABD1NBY6_9FABA</name>
<accession>A0ABD1NBY6</accession>
<dbReference type="GO" id="GO:0003677">
    <property type="term" value="F:DNA binding"/>
    <property type="evidence" value="ECO:0007669"/>
    <property type="project" value="UniProtKB-KW"/>
</dbReference>
<feature type="compositionally biased region" description="Basic and acidic residues" evidence="8">
    <location>
        <begin position="19"/>
        <end position="29"/>
    </location>
</feature>
<comment type="caution">
    <text evidence="12">The sequence shown here is derived from an EMBL/GenBank/DDBJ whole genome shotgun (WGS) entry which is preliminary data.</text>
</comment>
<evidence type="ECO:0000256" key="3">
    <source>
        <dbReference type="ARBA" id="ARBA00023015"/>
    </source>
</evidence>
<dbReference type="InterPro" id="IPR012416">
    <property type="entry name" value="CBP60"/>
</dbReference>
<dbReference type="GO" id="GO:0005634">
    <property type="term" value="C:nucleus"/>
    <property type="evidence" value="ECO:0007669"/>
    <property type="project" value="UniProtKB-SubCell"/>
</dbReference>
<reference evidence="12 13" key="1">
    <citation type="submission" date="2024-08" db="EMBL/GenBank/DDBJ databases">
        <title>Insights into the chromosomal genome structure of Flemingia macrophylla.</title>
        <authorList>
            <person name="Ding Y."/>
            <person name="Zhao Y."/>
            <person name="Bi W."/>
            <person name="Wu M."/>
            <person name="Zhao G."/>
            <person name="Gong Y."/>
            <person name="Li W."/>
            <person name="Zhang P."/>
        </authorList>
    </citation>
    <scope>NUCLEOTIDE SEQUENCE [LARGE SCALE GENOMIC DNA]</scope>
    <source>
        <strain evidence="12">DYQJB</strain>
        <tissue evidence="12">Leaf</tissue>
    </source>
</reference>
<protein>
    <submittedName>
        <fullName evidence="12">Uncharacterized protein</fullName>
    </submittedName>
</protein>
<dbReference type="Pfam" id="PF07887">
    <property type="entry name" value="Calmodulin_bind"/>
    <property type="match status" value="1"/>
</dbReference>
<evidence type="ECO:0000259" key="11">
    <source>
        <dbReference type="Pfam" id="PF20452"/>
    </source>
</evidence>